<dbReference type="Proteomes" id="UP000285326">
    <property type="component" value="Unassembled WGS sequence"/>
</dbReference>
<protein>
    <submittedName>
        <fullName evidence="2">Uncharacterized protein</fullName>
    </submittedName>
</protein>
<feature type="signal peptide" evidence="1">
    <location>
        <begin position="1"/>
        <end position="19"/>
    </location>
</feature>
<keyword evidence="1" id="KW-0732">Signal</keyword>
<organism evidence="2 3">
    <name type="scientific">Golovinomyces cichoracearum</name>
    <dbReference type="NCBI Taxonomy" id="62708"/>
    <lineage>
        <taxon>Eukaryota</taxon>
        <taxon>Fungi</taxon>
        <taxon>Dikarya</taxon>
        <taxon>Ascomycota</taxon>
        <taxon>Pezizomycotina</taxon>
        <taxon>Leotiomycetes</taxon>
        <taxon>Erysiphales</taxon>
        <taxon>Erysiphaceae</taxon>
        <taxon>Golovinomyces</taxon>
    </lineage>
</organism>
<name>A0A420IKQ1_9PEZI</name>
<comment type="caution">
    <text evidence="2">The sequence shown here is derived from an EMBL/GenBank/DDBJ whole genome shotgun (WGS) entry which is preliminary data.</text>
</comment>
<gene>
    <name evidence="2" type="ORF">GcM1_c11643o18</name>
</gene>
<evidence type="ECO:0000256" key="1">
    <source>
        <dbReference type="SAM" id="SignalP"/>
    </source>
</evidence>
<accession>A0A420IKQ1</accession>
<proteinExistence type="predicted"/>
<sequence>MGFLIVLILFSLVLNGKRAIKTKKHAKRTKKFEVLLTRLAKPSLYFL</sequence>
<dbReference type="AlphaFoldDB" id="A0A420IKQ1"/>
<dbReference type="EMBL" id="MCBS01023590">
    <property type="protein sequence ID" value="RKF75126.1"/>
    <property type="molecule type" value="Genomic_DNA"/>
</dbReference>
<feature type="chain" id="PRO_5019517573" evidence="1">
    <location>
        <begin position="20"/>
        <end position="47"/>
    </location>
</feature>
<evidence type="ECO:0000313" key="2">
    <source>
        <dbReference type="EMBL" id="RKF75126.1"/>
    </source>
</evidence>
<reference evidence="2 3" key="1">
    <citation type="journal article" date="2018" name="BMC Genomics">
        <title>Comparative genome analyses reveal sequence features reflecting distinct modes of host-adaptation between dicot and monocot powdery mildew.</title>
        <authorList>
            <person name="Wu Y."/>
            <person name="Ma X."/>
            <person name="Pan Z."/>
            <person name="Kale S.D."/>
            <person name="Song Y."/>
            <person name="King H."/>
            <person name="Zhang Q."/>
            <person name="Presley C."/>
            <person name="Deng X."/>
            <person name="Wei C.I."/>
            <person name="Xiao S."/>
        </authorList>
    </citation>
    <scope>NUCLEOTIDE SEQUENCE [LARGE SCALE GENOMIC DNA]</scope>
    <source>
        <strain evidence="2">UMSG1</strain>
    </source>
</reference>
<evidence type="ECO:0000313" key="3">
    <source>
        <dbReference type="Proteomes" id="UP000285326"/>
    </source>
</evidence>